<dbReference type="AlphaFoldDB" id="A0A248UD14"/>
<dbReference type="KEGG" id="och:CES85_5349"/>
<geneLocation type="plasmid" evidence="2 3">
    <name>unnamed1</name>
</geneLocation>
<name>A0A248UD14_9HYPH</name>
<accession>A0A248UD14</accession>
<keyword evidence="2" id="KW-0614">Plasmid</keyword>
<dbReference type="Proteomes" id="UP000215256">
    <property type="component" value="Plasmid unnamed1"/>
</dbReference>
<sequence>MNNQEIGGFFTDLGSVRDDGDRGIDPDGGENALESTVSLLRQGCDCGGHGSVSFGCSGPFPMAHEETMDLLRSAHPHFLQNSICHI</sequence>
<gene>
    <name evidence="2" type="ORF">CES85_3800</name>
    <name evidence="1" type="ORF">CES85_5349</name>
</gene>
<dbReference type="Proteomes" id="UP000215256">
    <property type="component" value="Chromosome 2"/>
</dbReference>
<evidence type="ECO:0000313" key="1">
    <source>
        <dbReference type="EMBL" id="ASV84554.1"/>
    </source>
</evidence>
<reference evidence="1 3" key="1">
    <citation type="submission" date="2017-07" db="EMBL/GenBank/DDBJ databases">
        <title>Phylogenetic study on the rhizospheric bacterium Ochrobactrum sp. A44.</title>
        <authorList>
            <person name="Krzyzanowska D.M."/>
            <person name="Ossowicki A."/>
            <person name="Rajewska M."/>
            <person name="Maciag T."/>
            <person name="Kaczynski Z."/>
            <person name="Czerwicka M."/>
            <person name="Jafra S."/>
        </authorList>
    </citation>
    <scope>NUCLEOTIDE SEQUENCE [LARGE SCALE GENOMIC DNA]</scope>
    <source>
        <strain evidence="1 3">A44</strain>
        <plasmid evidence="2 3">unnamed1</plasmid>
    </source>
</reference>
<dbReference type="EMBL" id="CP022603">
    <property type="protein sequence ID" value="ASV84554.1"/>
    <property type="molecule type" value="Genomic_DNA"/>
</dbReference>
<protein>
    <submittedName>
        <fullName evidence="1">Uncharacterized protein</fullName>
    </submittedName>
</protein>
<organism evidence="1 3">
    <name type="scientific">Ochrobactrum quorumnocens</name>
    <dbReference type="NCBI Taxonomy" id="271865"/>
    <lineage>
        <taxon>Bacteria</taxon>
        <taxon>Pseudomonadati</taxon>
        <taxon>Pseudomonadota</taxon>
        <taxon>Alphaproteobacteria</taxon>
        <taxon>Hyphomicrobiales</taxon>
        <taxon>Brucellaceae</taxon>
        <taxon>Brucella/Ochrobactrum group</taxon>
        <taxon>Ochrobactrum</taxon>
    </lineage>
</organism>
<proteinExistence type="predicted"/>
<dbReference type="EMBL" id="CP022605">
    <property type="protein sequence ID" value="ASV87988.1"/>
    <property type="molecule type" value="Genomic_DNA"/>
</dbReference>
<evidence type="ECO:0000313" key="2">
    <source>
        <dbReference type="EMBL" id="ASV87988.1"/>
    </source>
</evidence>
<evidence type="ECO:0000313" key="3">
    <source>
        <dbReference type="Proteomes" id="UP000215256"/>
    </source>
</evidence>
<dbReference type="KEGG" id="och:CES85_3800"/>